<evidence type="ECO:0000256" key="5">
    <source>
        <dbReference type="ARBA" id="ARBA00023244"/>
    </source>
</evidence>
<evidence type="ECO:0000313" key="9">
    <source>
        <dbReference type="EMBL" id="KAK9840769.1"/>
    </source>
</evidence>
<dbReference type="GO" id="GO:0006782">
    <property type="term" value="P:protoporphyrinogen IX biosynthetic process"/>
    <property type="evidence" value="ECO:0007669"/>
    <property type="project" value="UniProtKB-UniRule"/>
</dbReference>
<comment type="caution">
    <text evidence="9">The sequence shown here is derived from an EMBL/GenBank/DDBJ whole genome shotgun (WGS) entry which is preliminary data.</text>
</comment>
<evidence type="ECO:0000256" key="3">
    <source>
        <dbReference type="ARBA" id="ARBA00013109"/>
    </source>
</evidence>
<evidence type="ECO:0000256" key="7">
    <source>
        <dbReference type="RuleBase" id="RU366031"/>
    </source>
</evidence>
<dbReference type="Proteomes" id="UP001445335">
    <property type="component" value="Unassembled WGS sequence"/>
</dbReference>
<evidence type="ECO:0000256" key="1">
    <source>
        <dbReference type="ARBA" id="ARBA00004772"/>
    </source>
</evidence>
<dbReference type="Gene3D" id="3.40.50.10090">
    <property type="match status" value="2"/>
</dbReference>
<reference evidence="9 10" key="1">
    <citation type="journal article" date="2024" name="Nat. Commun.">
        <title>Phylogenomics reveals the evolutionary origins of lichenization in chlorophyte algae.</title>
        <authorList>
            <person name="Puginier C."/>
            <person name="Libourel C."/>
            <person name="Otte J."/>
            <person name="Skaloud P."/>
            <person name="Haon M."/>
            <person name="Grisel S."/>
            <person name="Petersen M."/>
            <person name="Berrin J.G."/>
            <person name="Delaux P.M."/>
            <person name="Dal Grande F."/>
            <person name="Keller J."/>
        </authorList>
    </citation>
    <scope>NUCLEOTIDE SEQUENCE [LARGE SCALE GENOMIC DNA]</scope>
    <source>
        <strain evidence="9 10">SAG 245.80</strain>
    </source>
</reference>
<evidence type="ECO:0000256" key="4">
    <source>
        <dbReference type="ARBA" id="ARBA00023239"/>
    </source>
</evidence>
<comment type="similarity">
    <text evidence="2 7">Belongs to the uroporphyrinogen-III synthase family.</text>
</comment>
<dbReference type="EC" id="4.2.1.75" evidence="3 7"/>
<dbReference type="InterPro" id="IPR036108">
    <property type="entry name" value="4pyrrol_syn_uPrphyn_synt_sf"/>
</dbReference>
<evidence type="ECO:0000313" key="10">
    <source>
        <dbReference type="Proteomes" id="UP001445335"/>
    </source>
</evidence>
<comment type="pathway">
    <text evidence="1 7">Porphyrin-containing compound metabolism; protoporphyrin-IX biosynthesis; coproporphyrinogen-III from 5-aminolevulinate: step 3/4.</text>
</comment>
<accession>A0AAW1S3V5</accession>
<organism evidence="9 10">
    <name type="scientific">Elliptochloris bilobata</name>
    <dbReference type="NCBI Taxonomy" id="381761"/>
    <lineage>
        <taxon>Eukaryota</taxon>
        <taxon>Viridiplantae</taxon>
        <taxon>Chlorophyta</taxon>
        <taxon>core chlorophytes</taxon>
        <taxon>Trebouxiophyceae</taxon>
        <taxon>Trebouxiophyceae incertae sedis</taxon>
        <taxon>Elliptochloris clade</taxon>
        <taxon>Elliptochloris</taxon>
    </lineage>
</organism>
<feature type="domain" description="Tetrapyrrole biosynthesis uroporphyrinogen III synthase" evidence="8">
    <location>
        <begin position="31"/>
        <end position="249"/>
    </location>
</feature>
<dbReference type="AlphaFoldDB" id="A0AAW1S3V5"/>
<proteinExistence type="inferred from homology"/>
<dbReference type="PANTHER" id="PTHR38042:SF1">
    <property type="entry name" value="UROPORPHYRINOGEN-III SYNTHASE, CHLOROPLASTIC"/>
    <property type="match status" value="1"/>
</dbReference>
<keyword evidence="10" id="KW-1185">Reference proteome</keyword>
<comment type="catalytic activity">
    <reaction evidence="6 7">
        <text>hydroxymethylbilane = uroporphyrinogen III + H2O</text>
        <dbReference type="Rhea" id="RHEA:18965"/>
        <dbReference type="ChEBI" id="CHEBI:15377"/>
        <dbReference type="ChEBI" id="CHEBI:57308"/>
        <dbReference type="ChEBI" id="CHEBI:57845"/>
        <dbReference type="EC" id="4.2.1.75"/>
    </reaction>
</comment>
<dbReference type="Pfam" id="PF02602">
    <property type="entry name" value="HEM4"/>
    <property type="match status" value="1"/>
</dbReference>
<evidence type="ECO:0000259" key="8">
    <source>
        <dbReference type="Pfam" id="PF02602"/>
    </source>
</evidence>
<evidence type="ECO:0000256" key="2">
    <source>
        <dbReference type="ARBA" id="ARBA00008133"/>
    </source>
</evidence>
<dbReference type="SUPFAM" id="SSF69618">
    <property type="entry name" value="HemD-like"/>
    <property type="match status" value="1"/>
</dbReference>
<dbReference type="InterPro" id="IPR003754">
    <property type="entry name" value="4pyrrol_synth_uPrphyn_synth"/>
</dbReference>
<sequence>MEAPAEANTGLSAAPHVVLTREAGKNGKLLAMLAARGVPALELPLVETAPGPDRDRLPAVLGTGRFDWAVITSPESAAVFLEGWRSAGCPQVRIAVVGVGTGGVLRAAPEAARLDIAFTPSKADAVHLAAELPLGEGQPSARVLYSASSKAGSDLQAGLAERGADVVRLNTYSTLPVSSLAPAALEQARHARVVAFASPSAVKAWLKLAGDGARHCSAACIGSTSARAAERLGFERVYFPDAPGLEGFVASIMDALDSKPLAAP</sequence>
<keyword evidence="4 7" id="KW-0456">Lyase</keyword>
<dbReference type="GO" id="GO:0004852">
    <property type="term" value="F:uroporphyrinogen-III synthase activity"/>
    <property type="evidence" value="ECO:0007669"/>
    <property type="project" value="UniProtKB-UniRule"/>
</dbReference>
<dbReference type="PANTHER" id="PTHR38042">
    <property type="entry name" value="UROPORPHYRINOGEN-III SYNTHASE, CHLOROPLASTIC"/>
    <property type="match status" value="1"/>
</dbReference>
<evidence type="ECO:0000256" key="6">
    <source>
        <dbReference type="ARBA" id="ARBA00048617"/>
    </source>
</evidence>
<protein>
    <recommendedName>
        <fullName evidence="3 7">Uroporphyrinogen-III synthase</fullName>
        <ecNumber evidence="3 7">4.2.1.75</ecNumber>
    </recommendedName>
</protein>
<dbReference type="EMBL" id="JALJOU010000012">
    <property type="protein sequence ID" value="KAK9840769.1"/>
    <property type="molecule type" value="Genomic_DNA"/>
</dbReference>
<keyword evidence="5 7" id="KW-0627">Porphyrin biosynthesis</keyword>
<dbReference type="CDD" id="cd06578">
    <property type="entry name" value="HemD"/>
    <property type="match status" value="1"/>
</dbReference>
<gene>
    <name evidence="9" type="ORF">WJX81_003555</name>
</gene>
<dbReference type="GO" id="GO:0006780">
    <property type="term" value="P:uroporphyrinogen III biosynthetic process"/>
    <property type="evidence" value="ECO:0007669"/>
    <property type="project" value="UniProtKB-UniRule"/>
</dbReference>
<dbReference type="InterPro" id="IPR039793">
    <property type="entry name" value="UROS/Hem4"/>
</dbReference>
<comment type="function">
    <text evidence="7">Catalyzes cyclization of the linear tetrapyrrole, hydroxymethylbilane, to the macrocyclic uroporphyrinogen III.</text>
</comment>
<name>A0AAW1S3V5_9CHLO</name>